<dbReference type="RefSeq" id="WP_145245234.1">
    <property type="nucleotide sequence ID" value="NZ_CP036278.1"/>
</dbReference>
<organism evidence="1 2">
    <name type="scientific">Aeoliella mucimassa</name>
    <dbReference type="NCBI Taxonomy" id="2527972"/>
    <lineage>
        <taxon>Bacteria</taxon>
        <taxon>Pseudomonadati</taxon>
        <taxon>Planctomycetota</taxon>
        <taxon>Planctomycetia</taxon>
        <taxon>Pirellulales</taxon>
        <taxon>Lacipirellulaceae</taxon>
        <taxon>Aeoliella</taxon>
    </lineage>
</organism>
<dbReference type="KEGG" id="amuc:Pan181_04040"/>
<protein>
    <submittedName>
        <fullName evidence="1">Uncharacterized protein</fullName>
    </submittedName>
</protein>
<proteinExistence type="predicted"/>
<dbReference type="Proteomes" id="UP000315750">
    <property type="component" value="Chromosome"/>
</dbReference>
<dbReference type="AlphaFoldDB" id="A0A518AHS7"/>
<accession>A0A518AHS7</accession>
<reference evidence="1 2" key="1">
    <citation type="submission" date="2019-02" db="EMBL/GenBank/DDBJ databases">
        <title>Deep-cultivation of Planctomycetes and their phenomic and genomic characterization uncovers novel biology.</title>
        <authorList>
            <person name="Wiegand S."/>
            <person name="Jogler M."/>
            <person name="Boedeker C."/>
            <person name="Pinto D."/>
            <person name="Vollmers J."/>
            <person name="Rivas-Marin E."/>
            <person name="Kohn T."/>
            <person name="Peeters S.H."/>
            <person name="Heuer A."/>
            <person name="Rast P."/>
            <person name="Oberbeckmann S."/>
            <person name="Bunk B."/>
            <person name="Jeske O."/>
            <person name="Meyerdierks A."/>
            <person name="Storesund J.E."/>
            <person name="Kallscheuer N."/>
            <person name="Luecker S."/>
            <person name="Lage O.M."/>
            <person name="Pohl T."/>
            <person name="Merkel B.J."/>
            <person name="Hornburger P."/>
            <person name="Mueller R.-W."/>
            <person name="Bruemmer F."/>
            <person name="Labrenz M."/>
            <person name="Spormann A.M."/>
            <person name="Op den Camp H."/>
            <person name="Overmann J."/>
            <person name="Amann R."/>
            <person name="Jetten M.S.M."/>
            <person name="Mascher T."/>
            <person name="Medema M.H."/>
            <person name="Devos D.P."/>
            <person name="Kaster A.-K."/>
            <person name="Ovreas L."/>
            <person name="Rohde M."/>
            <person name="Galperin M.Y."/>
            <person name="Jogler C."/>
        </authorList>
    </citation>
    <scope>NUCLEOTIDE SEQUENCE [LARGE SCALE GENOMIC DNA]</scope>
    <source>
        <strain evidence="1 2">Pan181</strain>
    </source>
</reference>
<keyword evidence="2" id="KW-1185">Reference proteome</keyword>
<name>A0A518AHS7_9BACT</name>
<evidence type="ECO:0000313" key="1">
    <source>
        <dbReference type="EMBL" id="QDU54224.1"/>
    </source>
</evidence>
<dbReference type="EMBL" id="CP036278">
    <property type="protein sequence ID" value="QDU54224.1"/>
    <property type="molecule type" value="Genomic_DNA"/>
</dbReference>
<sequence>MAHRGMGECPVCRYEVKLSQQQCFAEQHIAVSHGPSREQVFAGILTGGNPDWGSSRQYVHWACDTCIEKGRAILAHPKQQEFYRCWPYFAYFSVRFTCPRCEVEFEFDKRDQFNRFEVEHHWVQVWPRFCRACSSSKPLRTPLRYEAIQAMQPPATSSGEA</sequence>
<gene>
    <name evidence="1" type="ORF">Pan181_04040</name>
</gene>
<evidence type="ECO:0000313" key="2">
    <source>
        <dbReference type="Proteomes" id="UP000315750"/>
    </source>
</evidence>
<dbReference type="OrthoDB" id="1261596at2"/>